<gene>
    <name evidence="1" type="ORF">GV68_17390</name>
</gene>
<evidence type="ECO:0000313" key="1">
    <source>
        <dbReference type="EMBL" id="KEQ03305.1"/>
    </source>
</evidence>
<sequence>MSSEKFIIIPYKKGRGGLVPGDLRQASNAASAERIATAMSERHPGVAAYSVIVDTETGDMTSPNLIIAFGDVPPLQD</sequence>
<organism evidence="1 2">
    <name type="scientific">Pseudorhizobium pelagicum</name>
    <dbReference type="NCBI Taxonomy" id="1509405"/>
    <lineage>
        <taxon>Bacteria</taxon>
        <taxon>Pseudomonadati</taxon>
        <taxon>Pseudomonadota</taxon>
        <taxon>Alphaproteobacteria</taxon>
        <taxon>Hyphomicrobiales</taxon>
        <taxon>Rhizobiaceae</taxon>
        <taxon>Rhizobium/Agrobacterium group</taxon>
        <taxon>Pseudorhizobium</taxon>
    </lineage>
</organism>
<dbReference type="Proteomes" id="UP000052167">
    <property type="component" value="Unassembled WGS sequence"/>
</dbReference>
<accession>A0A922P0K8</accession>
<protein>
    <submittedName>
        <fullName evidence="1">Uncharacterized protein</fullName>
    </submittedName>
</protein>
<evidence type="ECO:0000313" key="2">
    <source>
        <dbReference type="Proteomes" id="UP000052167"/>
    </source>
</evidence>
<dbReference type="AlphaFoldDB" id="A0A922P0K8"/>
<dbReference type="RefSeq" id="WP_037165342.1">
    <property type="nucleotide sequence ID" value="NZ_CAJXID010000049.1"/>
</dbReference>
<comment type="caution">
    <text evidence="1">The sequence shown here is derived from an EMBL/GenBank/DDBJ whole genome shotgun (WGS) entry which is preliminary data.</text>
</comment>
<reference evidence="1 2" key="1">
    <citation type="submission" date="2014-06" db="EMBL/GenBank/DDBJ databases">
        <title>Rhizobium pelagicum/R2-400B4.</title>
        <authorList>
            <person name="Kimes N.E."/>
            <person name="Lopez-Perez M."/>
        </authorList>
    </citation>
    <scope>NUCLEOTIDE SEQUENCE [LARGE SCALE GENOMIC DNA]</scope>
    <source>
        <strain evidence="1 2">R2-400B4</strain>
    </source>
</reference>
<name>A0A922P0K8_9HYPH</name>
<dbReference type="OrthoDB" id="7190345at2"/>
<keyword evidence="2" id="KW-1185">Reference proteome</keyword>
<dbReference type="EMBL" id="JOKJ01000035">
    <property type="protein sequence ID" value="KEQ03305.1"/>
    <property type="molecule type" value="Genomic_DNA"/>
</dbReference>
<proteinExistence type="predicted"/>